<dbReference type="Gene3D" id="1.10.1410.10">
    <property type="match status" value="1"/>
</dbReference>
<name>A0ABP1Q1M7_9HEXA</name>
<comment type="caution">
    <text evidence="3">The sequence shown here is derived from an EMBL/GenBank/DDBJ whole genome shotgun (WGS) entry which is preliminary data.</text>
</comment>
<proteinExistence type="predicted"/>
<accession>A0ABP1Q1M7</accession>
<gene>
    <name evidence="3" type="ORF">ODALV1_LOCUS5715</name>
</gene>
<evidence type="ECO:0000256" key="1">
    <source>
        <dbReference type="SAM" id="MobiDB-lite"/>
    </source>
</evidence>
<feature type="compositionally biased region" description="Basic residues" evidence="1">
    <location>
        <begin position="690"/>
        <end position="708"/>
    </location>
</feature>
<evidence type="ECO:0000313" key="4">
    <source>
        <dbReference type="Proteomes" id="UP001642540"/>
    </source>
</evidence>
<feature type="domain" description="C2H2-type" evidence="2">
    <location>
        <begin position="9"/>
        <end position="31"/>
    </location>
</feature>
<dbReference type="PROSITE" id="PS00028">
    <property type="entry name" value="ZINC_FINGER_C2H2_1"/>
    <property type="match status" value="1"/>
</dbReference>
<keyword evidence="4" id="KW-1185">Reference proteome</keyword>
<feature type="region of interest" description="Disordered" evidence="1">
    <location>
        <begin position="683"/>
        <end position="708"/>
    </location>
</feature>
<evidence type="ECO:0000313" key="3">
    <source>
        <dbReference type="EMBL" id="CAL8084147.1"/>
    </source>
</evidence>
<reference evidence="3 4" key="1">
    <citation type="submission" date="2024-08" db="EMBL/GenBank/DDBJ databases">
        <authorList>
            <person name="Cucini C."/>
            <person name="Frati F."/>
        </authorList>
    </citation>
    <scope>NUCLEOTIDE SEQUENCE [LARGE SCALE GENOMIC DNA]</scope>
</reference>
<evidence type="ECO:0000259" key="2">
    <source>
        <dbReference type="PROSITE" id="PS00028"/>
    </source>
</evidence>
<dbReference type="InterPro" id="IPR013087">
    <property type="entry name" value="Znf_C2H2_type"/>
</dbReference>
<dbReference type="Proteomes" id="UP001642540">
    <property type="component" value="Unassembled WGS sequence"/>
</dbReference>
<protein>
    <recommendedName>
        <fullName evidence="2">C2H2-type domain-containing protein</fullName>
    </recommendedName>
</protein>
<sequence>MVSMYARDCSICQNGFKTRKAWLRHLLLPQHQKDARKGCSSWTSKVKKRIVVAISNVPIATKRGLYSFTKVIGRSNNVKEFIWSESQPGVGLFKFGKKATVNEIMERFGERELKWNENHSLQLKKATDLTEMEWEDLLREVQEGTATGCNSELDSDDDVEWNKRTPCAIADDETRCHAGSHSVDIETSSENCVVDDDDEEESVYETCPSSSMSDFRATATYDDDDDDEKPCLYRQQFDEIVNEIGIPDKDYQLALNVMKKCERIFAEKFPVCKFYMFRHWYLKLRNNGTNELLFYVDFDGALAGSNPHNKLYDMEDSFSLQQEQVEKIFASKAGRKILAGVEAVEKRQADHEPRAFQFEHKPSGLKFSIVADSQFRTEAQTSRLVNFLLDCDPRARPLMTLIFYWANKCNVVISQSGFKFSRLTHAFAPQPASLEWMVLLFLANKDIIPSPRQVLRRLHEKVVIFENIDIGFSLKKWKRPEFLSRPNIPHENSNEFFICLIKLARDFFNFYIELRTGSWILNTRDGEVLRKAELLTSKVPYKDRETLLRKEEIGKIRKSREHWEKRAIVMLHPLVCHWNIMVNLEAFSNGTDFKMACSVVLINLALEREDKASSEDFSLANLFKPQTIKKLTRIVLWLPFAPENVISKIEKRVHRLKLKLEPIVRKRHGKILRKLSLLRKKSRGMINRSNAKKKRSNTKKNRRNAQKNSCNRKKNIICIVLD</sequence>
<organism evidence="3 4">
    <name type="scientific">Orchesella dallaii</name>
    <dbReference type="NCBI Taxonomy" id="48710"/>
    <lineage>
        <taxon>Eukaryota</taxon>
        <taxon>Metazoa</taxon>
        <taxon>Ecdysozoa</taxon>
        <taxon>Arthropoda</taxon>
        <taxon>Hexapoda</taxon>
        <taxon>Collembola</taxon>
        <taxon>Entomobryomorpha</taxon>
        <taxon>Entomobryoidea</taxon>
        <taxon>Orchesellidae</taxon>
        <taxon>Orchesellinae</taxon>
        <taxon>Orchesella</taxon>
    </lineage>
</organism>
<dbReference type="EMBL" id="CAXLJM020000017">
    <property type="protein sequence ID" value="CAL8084147.1"/>
    <property type="molecule type" value="Genomic_DNA"/>
</dbReference>